<evidence type="ECO:0000256" key="1">
    <source>
        <dbReference type="ARBA" id="ARBA00008857"/>
    </source>
</evidence>
<keyword evidence="3" id="KW-0238">DNA-binding</keyword>
<keyword evidence="2" id="KW-0229">DNA integration</keyword>
<dbReference type="InterPro" id="IPR010998">
    <property type="entry name" value="Integrase_recombinase_N"/>
</dbReference>
<dbReference type="Gene3D" id="1.10.443.10">
    <property type="entry name" value="Intergrase catalytic core"/>
    <property type="match status" value="1"/>
</dbReference>
<feature type="domain" description="Tyr recombinase" evidence="5">
    <location>
        <begin position="172"/>
        <end position="362"/>
    </location>
</feature>
<keyword evidence="7" id="KW-1185">Reference proteome</keyword>
<dbReference type="Pfam" id="PF00589">
    <property type="entry name" value="Phage_integrase"/>
    <property type="match status" value="1"/>
</dbReference>
<organism evidence="6 7">
    <name type="scientific">Microlunatus ginsengisoli</name>
    <dbReference type="NCBI Taxonomy" id="363863"/>
    <lineage>
        <taxon>Bacteria</taxon>
        <taxon>Bacillati</taxon>
        <taxon>Actinomycetota</taxon>
        <taxon>Actinomycetes</taxon>
        <taxon>Propionibacteriales</taxon>
        <taxon>Propionibacteriaceae</taxon>
        <taxon>Microlunatus</taxon>
    </lineage>
</organism>
<comment type="similarity">
    <text evidence="1">Belongs to the 'phage' integrase family.</text>
</comment>
<name>A0ABP6ZKH1_9ACTN</name>
<dbReference type="InterPro" id="IPR011010">
    <property type="entry name" value="DNA_brk_join_enz"/>
</dbReference>
<dbReference type="InterPro" id="IPR002104">
    <property type="entry name" value="Integrase_catalytic"/>
</dbReference>
<protein>
    <recommendedName>
        <fullName evidence="5">Tyr recombinase domain-containing protein</fullName>
    </recommendedName>
</protein>
<proteinExistence type="inferred from homology"/>
<dbReference type="PANTHER" id="PTHR30349">
    <property type="entry name" value="PHAGE INTEGRASE-RELATED"/>
    <property type="match status" value="1"/>
</dbReference>
<evidence type="ECO:0000313" key="6">
    <source>
        <dbReference type="EMBL" id="GAA3612761.1"/>
    </source>
</evidence>
<reference evidence="7" key="1">
    <citation type="journal article" date="2019" name="Int. J. Syst. Evol. Microbiol.">
        <title>The Global Catalogue of Microorganisms (GCM) 10K type strain sequencing project: providing services to taxonomists for standard genome sequencing and annotation.</title>
        <authorList>
            <consortium name="The Broad Institute Genomics Platform"/>
            <consortium name="The Broad Institute Genome Sequencing Center for Infectious Disease"/>
            <person name="Wu L."/>
            <person name="Ma J."/>
        </authorList>
    </citation>
    <scope>NUCLEOTIDE SEQUENCE [LARGE SCALE GENOMIC DNA]</scope>
    <source>
        <strain evidence="7">JCM 16929</strain>
    </source>
</reference>
<dbReference type="SUPFAM" id="SSF56349">
    <property type="entry name" value="DNA breaking-rejoining enzymes"/>
    <property type="match status" value="1"/>
</dbReference>
<accession>A0ABP6ZKH1</accession>
<dbReference type="EMBL" id="BAABAB010000009">
    <property type="protein sequence ID" value="GAA3612761.1"/>
    <property type="molecule type" value="Genomic_DNA"/>
</dbReference>
<keyword evidence="4" id="KW-0233">DNA recombination</keyword>
<dbReference type="RefSeq" id="WP_344802617.1">
    <property type="nucleotide sequence ID" value="NZ_BAABAB010000009.1"/>
</dbReference>
<evidence type="ECO:0000256" key="4">
    <source>
        <dbReference type="ARBA" id="ARBA00023172"/>
    </source>
</evidence>
<evidence type="ECO:0000313" key="7">
    <source>
        <dbReference type="Proteomes" id="UP001501490"/>
    </source>
</evidence>
<dbReference type="Pfam" id="PF14659">
    <property type="entry name" value="Phage_int_SAM_3"/>
    <property type="match status" value="1"/>
</dbReference>
<sequence>MANIQRRTIQVKDSSGRVRTVTRYRVRYRDWAGVEHGETFKRAGDAERRKAQVETELAGGTWRDPRRGEIRLDHWASDWIETRHDLRATTRARLETTMRAQVLPKFGKLPLIKISNAAVRGWVTEMLVADLSPATTRKAVFALRSCLEAAVSDGRLTHNPATKVPLPSERAKAPRFLSQSEVEDLVEAMPARYRALVLVGAFGGLRWGEAAGLTRASIDGRRSRIIVTSTAVEVHGKITLGNEPKTRRSKRSVPVARAVMRQLEDHLRLYVGPEPGAVVFTASRGGPLYRATFARQVWRPAAKAAGLPDVTFHTLRHSFVAILVAAGCNVREVSEWAGHHSVAFTLTRYGGLFEDDTDAAVSRLDALLGGEDTRP</sequence>
<evidence type="ECO:0000256" key="3">
    <source>
        <dbReference type="ARBA" id="ARBA00023125"/>
    </source>
</evidence>
<gene>
    <name evidence="6" type="ORF">GCM10022236_13170</name>
</gene>
<dbReference type="InterPro" id="IPR050090">
    <property type="entry name" value="Tyrosine_recombinase_XerCD"/>
</dbReference>
<dbReference type="InterPro" id="IPR013762">
    <property type="entry name" value="Integrase-like_cat_sf"/>
</dbReference>
<dbReference type="Gene3D" id="1.10.150.130">
    <property type="match status" value="1"/>
</dbReference>
<dbReference type="InterPro" id="IPR004107">
    <property type="entry name" value="Integrase_SAM-like_N"/>
</dbReference>
<dbReference type="Proteomes" id="UP001501490">
    <property type="component" value="Unassembled WGS sequence"/>
</dbReference>
<comment type="caution">
    <text evidence="6">The sequence shown here is derived from an EMBL/GenBank/DDBJ whole genome shotgun (WGS) entry which is preliminary data.</text>
</comment>
<evidence type="ECO:0000256" key="2">
    <source>
        <dbReference type="ARBA" id="ARBA00022908"/>
    </source>
</evidence>
<dbReference type="CDD" id="cd01189">
    <property type="entry name" value="INT_ICEBs1_C_like"/>
    <property type="match status" value="1"/>
</dbReference>
<evidence type="ECO:0000259" key="5">
    <source>
        <dbReference type="PROSITE" id="PS51898"/>
    </source>
</evidence>
<dbReference type="PANTHER" id="PTHR30349:SF64">
    <property type="entry name" value="PROPHAGE INTEGRASE INTD-RELATED"/>
    <property type="match status" value="1"/>
</dbReference>
<dbReference type="PROSITE" id="PS51898">
    <property type="entry name" value="TYR_RECOMBINASE"/>
    <property type="match status" value="1"/>
</dbReference>